<feature type="compositionally biased region" description="Basic residues" evidence="6">
    <location>
        <begin position="344"/>
        <end position="369"/>
    </location>
</feature>
<comment type="similarity">
    <text evidence="2">Belongs to the major facilitator superfamily. MFSD6 family.</text>
</comment>
<protein>
    <submittedName>
        <fullName evidence="10">Uncharacterized protein</fullName>
    </submittedName>
</protein>
<comment type="caution">
    <text evidence="10">The sequence shown here is derived from an EMBL/GenBank/DDBJ whole genome shotgun (WGS) entry which is preliminary data.</text>
</comment>
<dbReference type="Pfam" id="PF12832">
    <property type="entry name" value="MFS_1_like"/>
    <property type="match status" value="1"/>
</dbReference>
<evidence type="ECO:0000256" key="4">
    <source>
        <dbReference type="ARBA" id="ARBA00022989"/>
    </source>
</evidence>
<feature type="transmembrane region" description="Helical" evidence="7">
    <location>
        <begin position="1631"/>
        <end position="1653"/>
    </location>
</feature>
<feature type="transmembrane region" description="Helical" evidence="7">
    <location>
        <begin position="1665"/>
        <end position="1682"/>
    </location>
</feature>
<feature type="domain" description="SGNH hydrolase-type esterase" evidence="9">
    <location>
        <begin position="1124"/>
        <end position="1319"/>
    </location>
</feature>
<dbReference type="CDD" id="cd17335">
    <property type="entry name" value="MFS_MFSD6"/>
    <property type="match status" value="1"/>
</dbReference>
<feature type="compositionally biased region" description="Basic residues" evidence="6">
    <location>
        <begin position="713"/>
        <end position="738"/>
    </location>
</feature>
<feature type="transmembrane region" description="Helical" evidence="7">
    <location>
        <begin position="1694"/>
        <end position="1713"/>
    </location>
</feature>
<dbReference type="CDD" id="cd00229">
    <property type="entry name" value="SGNH_hydrolase"/>
    <property type="match status" value="1"/>
</dbReference>
<evidence type="ECO:0000256" key="1">
    <source>
        <dbReference type="ARBA" id="ARBA00004141"/>
    </source>
</evidence>
<keyword evidence="5 7" id="KW-0472">Membrane</keyword>
<dbReference type="SUPFAM" id="SSF52266">
    <property type="entry name" value="SGNH hydrolase"/>
    <property type="match status" value="1"/>
</dbReference>
<proteinExistence type="inferred from homology"/>
<reference evidence="10 11" key="1">
    <citation type="submission" date="2022-05" db="EMBL/GenBank/DDBJ databases">
        <authorList>
            <consortium name="Genoscope - CEA"/>
            <person name="William W."/>
        </authorList>
    </citation>
    <scope>NUCLEOTIDE SEQUENCE [LARGE SCALE GENOMIC DNA]</scope>
</reference>
<feature type="region of interest" description="Disordered" evidence="6">
    <location>
        <begin position="336"/>
        <end position="370"/>
    </location>
</feature>
<evidence type="ECO:0000256" key="5">
    <source>
        <dbReference type="ARBA" id="ARBA00023136"/>
    </source>
</evidence>
<evidence type="ECO:0000256" key="2">
    <source>
        <dbReference type="ARBA" id="ARBA00005241"/>
    </source>
</evidence>
<feature type="region of interest" description="Disordered" evidence="6">
    <location>
        <begin position="793"/>
        <end position="833"/>
    </location>
</feature>
<evidence type="ECO:0000313" key="11">
    <source>
        <dbReference type="Proteomes" id="UP001159405"/>
    </source>
</evidence>
<feature type="domain" description="Major facilitator superfamily associated" evidence="8">
    <location>
        <begin position="1467"/>
        <end position="1755"/>
    </location>
</feature>
<dbReference type="SUPFAM" id="SSF103473">
    <property type="entry name" value="MFS general substrate transporter"/>
    <property type="match status" value="1"/>
</dbReference>
<accession>A0ABN8NSW7</accession>
<keyword evidence="4 7" id="KW-1133">Transmembrane helix</keyword>
<dbReference type="Gene3D" id="1.20.1250.20">
    <property type="entry name" value="MFS general substrate transporter like domains"/>
    <property type="match status" value="2"/>
</dbReference>
<feature type="transmembrane region" description="Helical" evidence="7">
    <location>
        <begin position="1512"/>
        <end position="1529"/>
    </location>
</feature>
<dbReference type="EMBL" id="CALNXK010000035">
    <property type="protein sequence ID" value="CAH3120957.1"/>
    <property type="molecule type" value="Genomic_DNA"/>
</dbReference>
<dbReference type="Gene3D" id="3.40.50.1110">
    <property type="entry name" value="SGNH hydrolase"/>
    <property type="match status" value="1"/>
</dbReference>
<dbReference type="Proteomes" id="UP001159405">
    <property type="component" value="Unassembled WGS sequence"/>
</dbReference>
<sequence>MVGEQGNRTSETRSATPPQSYWWKRIQNSNTRLQENNGSLNCAEKFTSLVSCHRGYGSVAFYAVFSLFILTFLYAIWKIVSAHSRSGRRPGSGNSTSVAKLSPTAHAPTTYINTYAWLHKENIVTHFNPSLKSSYSPLDNPTPVNLYPPERQKHSKVPSVIDKDFPTRGRAILENTSPTWTSPSRATEPLYNYYSGPYKSIQPTSNNPPPYPTLPYPSVVNPLFPSAQYPEGFNPYPRPPFVSDLNNNRRFRFEYGLPTSSPFNYNSNSPGIFNERTSIMPPVANTSNIPTDYSLPVDKNTPPQGYYDNNYYRVDQLQIEGALPTSPSPLISFLKETSENNHNSRPKARKKRKRITAKRKTRRHKKRKQSQIQNHVKNFQNRKAKHHVKSIISHRKKFQEKWRKGRKPHLRQYKKMQHFRAHFKSARSRIPRYHRKVTHIKKSLQFKNSKTRHHEKSRTHLHRIYDHHRKKAHIHHTYSRRHHGVLNFRLYRLYRRHHSVHDEIRGKWSVSRHRVRTCKIVDQFSTRGLVKMTRTKGKNRYLHTLLICRPVRLKMKKGVHRHSYPVKYAQLCRKKWFITKGFIFVNRVSKSQEFPRYNVKICTPSYAHANQLLPAKNEESKVWNISKEVLLKMKTEDAENMNARTSSVTDGHKHHPRKKKVKKHRKSNRRHKSLKRKNQHHKKRRKHLKHKTKAGKRLKLHEKERRKLEKVQKKQKVHHNLRPNKATKRKKTFSKSKGRYMDPEHDFYGKLLHVLKLAKMYDRKKANRTKGDDVFDSLEAVLLQNQTTANHHLNHENSQNSSTRDNKVHSQDNVHLSDENSQNNSKHNKGDSQDNIQRLLAKILPAVIKNLHGDAAVSHLTKTKVTTKPTIKVTTIQKTTPTTQMTTSTTKSSKDNFEELMKTFLPLFLKKTQSLNSKGVKQKPEKKQAPVQPKQSPSVRVTRKVKAKIDLKTLLSRMGVDNLVSESLSNKNSAKTATITAKPTAKPTSKLIVAPVKSTVVPKTSIHPPITRPKPTSAVTTIQLPGQLRQPDVSHQLESSMGVKPTLFQTKTAVSSPQMPSVSLSAPPATPSSALPPVPTALFSPGSPPGLWSQPAFSPQVNGDNTSPFLPPVNSDPYSRSILCFGDSLTSGFYNHGKNFHPYSQTLSRLLNSDRRLRYYVKTSGKVREMAHGSMARRLPQILGNSSRFDWVIILGGTNDVAHVKNFGDDDSFMNQLINVWKPRIVRDIEVLHDTAHKYGARTILLTIPETAYEAWPNFKTLWIMRRGINQDLREYARRSQGNTVLCDLALKLPRHSISPQAQAILWNDHLHLTPYGYDKMAEIIYQCLKPYLIPVNNDLKLCDVLNQVQEDSILYGKNHTSSQKSNFPSPTGINNKHDTTRGEHVNKQEFFSMRVSPYLYTTVPFFLINLRGFQSVCIATPQDLNPAIDHQGKPEVDIGNSQPLNQQPFQDMINRIDDSDQRVSCNSKEFIYLLLVTVIGTIIAAPAQALADTATLQSLHGETQRYGRVRLWGSLGWGIGGFSVGAAVSTNYQTNHCGESVIDYSPCFYVYAASMGVAFLCATQLEFDQTQDSPVILETDNSKSNKIIRGLKVFRSPQFCFVIFIAFFCGSATGFIETFLFWYLHELGGGQMLLSVINGLNCTAEVCVFFVTDRLLSFLGHINVIYLALLCYSIRFIYFYLIQSPWAVLPAELLQGITTAALWSSCVSFVGLHPGASNTVQGILNGVYMGLGFATGGFMGGILVHVAGMKLSFLIYSVASLCLLLIFVVLNKINVS</sequence>
<name>A0ABN8NSW7_9CNID</name>
<comment type="subcellular location">
    <subcellularLocation>
        <location evidence="1">Membrane</location>
        <topology evidence="1">Multi-pass membrane protein</topology>
    </subcellularLocation>
</comment>
<dbReference type="InterPro" id="IPR036514">
    <property type="entry name" value="SGNH_hydro_sf"/>
</dbReference>
<feature type="compositionally biased region" description="Basic residues" evidence="6">
    <location>
        <begin position="652"/>
        <end position="700"/>
    </location>
</feature>
<feature type="transmembrane region" description="Helical" evidence="7">
    <location>
        <begin position="1549"/>
        <end position="1568"/>
    </location>
</feature>
<keyword evidence="3 7" id="KW-0812">Transmembrane</keyword>
<feature type="compositionally biased region" description="Basic and acidic residues" evidence="6">
    <location>
        <begin position="701"/>
        <end position="712"/>
    </location>
</feature>
<dbReference type="InterPro" id="IPR024989">
    <property type="entry name" value="MFS_assoc_dom"/>
</dbReference>
<evidence type="ECO:0000256" key="7">
    <source>
        <dbReference type="SAM" id="Phobius"/>
    </source>
</evidence>
<feature type="transmembrane region" description="Helical" evidence="7">
    <location>
        <begin position="1600"/>
        <end position="1625"/>
    </location>
</feature>
<dbReference type="InterPro" id="IPR036259">
    <property type="entry name" value="MFS_trans_sf"/>
</dbReference>
<dbReference type="PANTHER" id="PTHR16172">
    <property type="entry name" value="MAJOR FACILITATOR SUPERFAMILY DOMAIN-CONTAINING PROTEIN 6-LIKE"/>
    <property type="match status" value="1"/>
</dbReference>
<feature type="transmembrane region" description="Helical" evidence="7">
    <location>
        <begin position="59"/>
        <end position="77"/>
    </location>
</feature>
<keyword evidence="11" id="KW-1185">Reference proteome</keyword>
<feature type="transmembrane region" description="Helical" evidence="7">
    <location>
        <begin position="1754"/>
        <end position="1771"/>
    </location>
</feature>
<dbReference type="InterPro" id="IPR013830">
    <property type="entry name" value="SGNH_hydro"/>
</dbReference>
<evidence type="ECO:0000256" key="6">
    <source>
        <dbReference type="SAM" id="MobiDB-lite"/>
    </source>
</evidence>
<evidence type="ECO:0000259" key="9">
    <source>
        <dbReference type="Pfam" id="PF13472"/>
    </source>
</evidence>
<feature type="compositionally biased region" description="Basic and acidic residues" evidence="6">
    <location>
        <begin position="804"/>
        <end position="818"/>
    </location>
</feature>
<feature type="region of interest" description="Disordered" evidence="6">
    <location>
        <begin position="916"/>
        <end position="942"/>
    </location>
</feature>
<gene>
    <name evidence="10" type="ORF">PLOB_00028362</name>
</gene>
<dbReference type="Pfam" id="PF13472">
    <property type="entry name" value="Lipase_GDSL_2"/>
    <property type="match status" value="1"/>
</dbReference>
<feature type="transmembrane region" description="Helical" evidence="7">
    <location>
        <begin position="1471"/>
        <end position="1492"/>
    </location>
</feature>
<organism evidence="10 11">
    <name type="scientific">Porites lobata</name>
    <dbReference type="NCBI Taxonomy" id="104759"/>
    <lineage>
        <taxon>Eukaryota</taxon>
        <taxon>Metazoa</taxon>
        <taxon>Cnidaria</taxon>
        <taxon>Anthozoa</taxon>
        <taxon>Hexacorallia</taxon>
        <taxon>Scleractinia</taxon>
        <taxon>Fungiina</taxon>
        <taxon>Poritidae</taxon>
        <taxon>Porites</taxon>
    </lineage>
</organism>
<evidence type="ECO:0000259" key="8">
    <source>
        <dbReference type="Pfam" id="PF12832"/>
    </source>
</evidence>
<evidence type="ECO:0000256" key="3">
    <source>
        <dbReference type="ARBA" id="ARBA00022692"/>
    </source>
</evidence>
<evidence type="ECO:0000313" key="10">
    <source>
        <dbReference type="EMBL" id="CAH3120957.1"/>
    </source>
</evidence>
<dbReference type="PANTHER" id="PTHR16172:SF2">
    <property type="entry name" value="MAJOR FACILITATOR SUPERFAMILY DOMAIN-CONTAINING PROTEIN 6"/>
    <property type="match status" value="1"/>
</dbReference>
<feature type="transmembrane region" description="Helical" evidence="7">
    <location>
        <begin position="1725"/>
        <end position="1748"/>
    </location>
</feature>
<feature type="region of interest" description="Disordered" evidence="6">
    <location>
        <begin position="636"/>
        <end position="740"/>
    </location>
</feature>
<feature type="compositionally biased region" description="Polar residues" evidence="6">
    <location>
        <begin position="793"/>
        <end position="803"/>
    </location>
</feature>
<dbReference type="InterPro" id="IPR051717">
    <property type="entry name" value="MFS_MFSD6"/>
</dbReference>